<dbReference type="Proteomes" id="UP000704762">
    <property type="component" value="Unassembled WGS sequence"/>
</dbReference>
<dbReference type="EMBL" id="JAFBCF010000001">
    <property type="protein sequence ID" value="MBM7800138.1"/>
    <property type="molecule type" value="Genomic_DNA"/>
</dbReference>
<evidence type="ECO:0000259" key="3">
    <source>
        <dbReference type="Pfam" id="PF10708"/>
    </source>
</evidence>
<evidence type="ECO:0000313" key="4">
    <source>
        <dbReference type="EMBL" id="MBM7800138.1"/>
    </source>
</evidence>
<keyword evidence="5" id="KW-1185">Reference proteome</keyword>
<protein>
    <recommendedName>
        <fullName evidence="3">DUF2510 domain-containing protein</fullName>
    </recommendedName>
</protein>
<dbReference type="InterPro" id="IPR018929">
    <property type="entry name" value="DUF2510"/>
</dbReference>
<feature type="transmembrane region" description="Helical" evidence="2">
    <location>
        <begin position="71"/>
        <end position="96"/>
    </location>
</feature>
<accession>A0ABS2RN54</accession>
<feature type="domain" description="DUF2510" evidence="3">
    <location>
        <begin position="6"/>
        <end position="39"/>
    </location>
</feature>
<evidence type="ECO:0000256" key="1">
    <source>
        <dbReference type="SAM" id="MobiDB-lite"/>
    </source>
</evidence>
<feature type="region of interest" description="Disordered" evidence="1">
    <location>
        <begin position="29"/>
        <end position="63"/>
    </location>
</feature>
<feature type="compositionally biased region" description="Low complexity" evidence="1">
    <location>
        <begin position="49"/>
        <end position="58"/>
    </location>
</feature>
<reference evidence="4 5" key="1">
    <citation type="submission" date="2021-01" db="EMBL/GenBank/DDBJ databases">
        <title>Sequencing the genomes of 1000 actinobacteria strains.</title>
        <authorList>
            <person name="Klenk H.-P."/>
        </authorList>
    </citation>
    <scope>NUCLEOTIDE SEQUENCE [LARGE SCALE GENOMIC DNA]</scope>
    <source>
        <strain evidence="4 5">DSM 18662</strain>
    </source>
</reference>
<comment type="caution">
    <text evidence="4">The sequence shown here is derived from an EMBL/GenBank/DDBJ whole genome shotgun (WGS) entry which is preliminary data.</text>
</comment>
<keyword evidence="2" id="KW-0472">Membrane</keyword>
<evidence type="ECO:0000256" key="2">
    <source>
        <dbReference type="SAM" id="Phobius"/>
    </source>
</evidence>
<gene>
    <name evidence="4" type="ORF">JOE57_003059</name>
</gene>
<name>A0ABS2RN54_9ACTN</name>
<dbReference type="RefSeq" id="WP_204919363.1">
    <property type="nucleotide sequence ID" value="NZ_BAAAQP010000003.1"/>
</dbReference>
<evidence type="ECO:0000313" key="5">
    <source>
        <dbReference type="Proteomes" id="UP000704762"/>
    </source>
</evidence>
<feature type="compositionally biased region" description="Pro residues" evidence="1">
    <location>
        <begin position="37"/>
        <end position="48"/>
    </location>
</feature>
<proteinExistence type="predicted"/>
<dbReference type="Pfam" id="PF10708">
    <property type="entry name" value="DUF2510"/>
    <property type="match status" value="1"/>
</dbReference>
<keyword evidence="2" id="KW-0812">Transmembrane</keyword>
<keyword evidence="2" id="KW-1133">Transmembrane helix</keyword>
<organism evidence="4 5">
    <name type="scientific">Microlunatus panaciterrae</name>
    <dbReference type="NCBI Taxonomy" id="400768"/>
    <lineage>
        <taxon>Bacteria</taxon>
        <taxon>Bacillati</taxon>
        <taxon>Actinomycetota</taxon>
        <taxon>Actinomycetes</taxon>
        <taxon>Propionibacteriales</taxon>
        <taxon>Propionibacteriaceae</taxon>
        <taxon>Microlunatus</taxon>
    </lineage>
</organism>
<sequence>MTTPRPGWYPDPAGTEDLFRFWDGQEWTEAISESRQAPPPRAVPPPSAASPASTDSSSCGRLDPGPRHTGVAVVAFTIGVALFVTAGLCLGAGLVWQQSKAKTLSRPSTSTPAAGPAGQVDEATGRARIGRVEMQLPGEPYQVYAGSVPVEGAFDIFFVSNAVVHRNFAAHQDWSATVGLAHLTGSAVKKQGLTGAGESTLRTITQHFFGGHPTTVTTPTVSSGQVSGHPSVIVRAEVHYAISKLASSHDVVTVVLVQLNDGSLVAAISSIPDDAEPAVRRQAAAALATLQIS</sequence>